<feature type="chain" id="PRO_5005547898" description="Chitin-binding type-4 domain-containing protein" evidence="2">
    <location>
        <begin position="23"/>
        <end position="499"/>
    </location>
</feature>
<dbReference type="Gene3D" id="2.70.50.70">
    <property type="match status" value="1"/>
</dbReference>
<keyword evidence="4" id="KW-1185">Reference proteome</keyword>
<protein>
    <recommendedName>
        <fullName evidence="5">Chitin-binding type-4 domain-containing protein</fullName>
    </recommendedName>
</protein>
<dbReference type="STRING" id="578462.A0A0L0S6I5"/>
<organism evidence="3 4">
    <name type="scientific">Allomyces macrogynus (strain ATCC 38327)</name>
    <name type="common">Allomyces javanicus var. macrogynus</name>
    <dbReference type="NCBI Taxonomy" id="578462"/>
    <lineage>
        <taxon>Eukaryota</taxon>
        <taxon>Fungi</taxon>
        <taxon>Fungi incertae sedis</taxon>
        <taxon>Blastocladiomycota</taxon>
        <taxon>Blastocladiomycetes</taxon>
        <taxon>Blastocladiales</taxon>
        <taxon>Blastocladiaceae</taxon>
        <taxon>Allomyces</taxon>
    </lineage>
</organism>
<accession>A0A0L0S6I5</accession>
<evidence type="ECO:0000313" key="3">
    <source>
        <dbReference type="EMBL" id="KNE58045.1"/>
    </source>
</evidence>
<feature type="compositionally biased region" description="Low complexity" evidence="1">
    <location>
        <begin position="300"/>
        <end position="323"/>
    </location>
</feature>
<dbReference type="EMBL" id="GG745332">
    <property type="protein sequence ID" value="KNE58045.1"/>
    <property type="molecule type" value="Genomic_DNA"/>
</dbReference>
<feature type="compositionally biased region" description="Basic residues" evidence="1">
    <location>
        <begin position="471"/>
        <end position="481"/>
    </location>
</feature>
<sequence length="499" mass="50597">MAVYHVLSALVVAAMLFGRVDAHMQMKSPFPRLDPANPAVPESQKDYNIVAPLGWNNLYPFPCRGAPVGSSVLTVQPGSTIQVQLGGGAAHNGGHCQFSISYNGQDFVVLKTVLTGCMAAAGNSFSVPVPSTTPGGKAIFSWSWVNASGNREFYQNCADITINGPATGALSGPKMVVANVPGYPTIGEFGAGADPGLSYYQSAPTIQIAPSGGSGAAASASSYVTTTALANATTSARTTAVAASAATPATSNGSAASNGTSASNGSAEDGSPAPSAAPSAPTRAAGRQPARPVFTRVRQPAAVTPAPVSTTTTTTTIRAVPTRRPGRFNVDEPIVETDITLASTQPTHSTGGNEAPSSPLAPADAVIDVPTVPAAAPEAELAAALAAPDAEPAVVYTTAPAAPAAPGFEPAAPAPVPDYLAAQPDTQGSPTVTTPAVSKLSRPTTARPSDCYVPPPMVISPNGTTTDRRYRSQHYGRRQRQPKATPAPGTPLTTEPTFY</sequence>
<dbReference type="PANTHER" id="PTHR36182:SF1">
    <property type="entry name" value="PROTEIN, PUTATIVE (AFU_ORTHOLOGUE AFUA_6G10930)-RELATED"/>
    <property type="match status" value="1"/>
</dbReference>
<dbReference type="VEuPathDB" id="FungiDB:AMAG_04871"/>
<feature type="compositionally biased region" description="Polar residues" evidence="1">
    <location>
        <begin position="343"/>
        <end position="356"/>
    </location>
</feature>
<dbReference type="AlphaFoldDB" id="A0A0L0S6I5"/>
<gene>
    <name evidence="3" type="ORF">AMAG_04871</name>
</gene>
<evidence type="ECO:0000256" key="1">
    <source>
        <dbReference type="SAM" id="MobiDB-lite"/>
    </source>
</evidence>
<dbReference type="Proteomes" id="UP000054350">
    <property type="component" value="Unassembled WGS sequence"/>
</dbReference>
<dbReference type="PANTHER" id="PTHR36182">
    <property type="entry name" value="PROTEIN, PUTATIVE (AFU_ORTHOLOGUE AFUA_6G10930)-RELATED"/>
    <property type="match status" value="1"/>
</dbReference>
<feature type="compositionally biased region" description="Low complexity" evidence="1">
    <location>
        <begin position="245"/>
        <end position="286"/>
    </location>
</feature>
<reference evidence="3 4" key="1">
    <citation type="submission" date="2009-11" db="EMBL/GenBank/DDBJ databases">
        <title>Annotation of Allomyces macrogynus ATCC 38327.</title>
        <authorList>
            <consortium name="The Broad Institute Genome Sequencing Platform"/>
            <person name="Russ C."/>
            <person name="Cuomo C."/>
            <person name="Burger G."/>
            <person name="Gray M.W."/>
            <person name="Holland P.W.H."/>
            <person name="King N."/>
            <person name="Lang F.B.F."/>
            <person name="Roger A.J."/>
            <person name="Ruiz-Trillo I."/>
            <person name="Young S.K."/>
            <person name="Zeng Q."/>
            <person name="Gargeya S."/>
            <person name="Fitzgerald M."/>
            <person name="Haas B."/>
            <person name="Abouelleil A."/>
            <person name="Alvarado L."/>
            <person name="Arachchi H.M."/>
            <person name="Berlin A."/>
            <person name="Chapman S.B."/>
            <person name="Gearin G."/>
            <person name="Goldberg J."/>
            <person name="Griggs A."/>
            <person name="Gujja S."/>
            <person name="Hansen M."/>
            <person name="Heiman D."/>
            <person name="Howarth C."/>
            <person name="Larimer J."/>
            <person name="Lui A."/>
            <person name="MacDonald P.J.P."/>
            <person name="McCowen C."/>
            <person name="Montmayeur A."/>
            <person name="Murphy C."/>
            <person name="Neiman D."/>
            <person name="Pearson M."/>
            <person name="Priest M."/>
            <person name="Roberts A."/>
            <person name="Saif S."/>
            <person name="Shea T."/>
            <person name="Sisk P."/>
            <person name="Stolte C."/>
            <person name="Sykes S."/>
            <person name="Wortman J."/>
            <person name="Nusbaum C."/>
            <person name="Birren B."/>
        </authorList>
    </citation>
    <scope>NUCLEOTIDE SEQUENCE [LARGE SCALE GENOMIC DNA]</scope>
    <source>
        <strain evidence="3 4">ATCC 38327</strain>
    </source>
</reference>
<keyword evidence="2" id="KW-0732">Signal</keyword>
<proteinExistence type="predicted"/>
<name>A0A0L0S6I5_ALLM3</name>
<dbReference type="eggNOG" id="ENOG502RZYG">
    <property type="taxonomic scope" value="Eukaryota"/>
</dbReference>
<feature type="region of interest" description="Disordered" evidence="1">
    <location>
        <begin position="343"/>
        <end position="362"/>
    </location>
</feature>
<evidence type="ECO:0000313" key="4">
    <source>
        <dbReference type="Proteomes" id="UP000054350"/>
    </source>
</evidence>
<dbReference type="OMA" id="AGTECKE"/>
<feature type="region of interest" description="Disordered" evidence="1">
    <location>
        <begin position="245"/>
        <end position="328"/>
    </location>
</feature>
<feature type="region of interest" description="Disordered" evidence="1">
    <location>
        <begin position="422"/>
        <end position="499"/>
    </location>
</feature>
<dbReference type="OrthoDB" id="2342176at2759"/>
<evidence type="ECO:0008006" key="5">
    <source>
        <dbReference type="Google" id="ProtNLM"/>
    </source>
</evidence>
<feature type="compositionally biased region" description="Polar residues" evidence="1">
    <location>
        <begin position="424"/>
        <end position="447"/>
    </location>
</feature>
<feature type="signal peptide" evidence="2">
    <location>
        <begin position="1"/>
        <end position="22"/>
    </location>
</feature>
<reference evidence="4" key="2">
    <citation type="submission" date="2009-11" db="EMBL/GenBank/DDBJ databases">
        <title>The Genome Sequence of Allomyces macrogynus strain ATCC 38327.</title>
        <authorList>
            <consortium name="The Broad Institute Genome Sequencing Platform"/>
            <person name="Russ C."/>
            <person name="Cuomo C."/>
            <person name="Shea T."/>
            <person name="Young S.K."/>
            <person name="Zeng Q."/>
            <person name="Koehrsen M."/>
            <person name="Haas B."/>
            <person name="Borodovsky M."/>
            <person name="Guigo R."/>
            <person name="Alvarado L."/>
            <person name="Berlin A."/>
            <person name="Borenstein D."/>
            <person name="Chen Z."/>
            <person name="Engels R."/>
            <person name="Freedman E."/>
            <person name="Gellesch M."/>
            <person name="Goldberg J."/>
            <person name="Griggs A."/>
            <person name="Gujja S."/>
            <person name="Heiman D."/>
            <person name="Hepburn T."/>
            <person name="Howarth C."/>
            <person name="Jen D."/>
            <person name="Larson L."/>
            <person name="Lewis B."/>
            <person name="Mehta T."/>
            <person name="Park D."/>
            <person name="Pearson M."/>
            <person name="Roberts A."/>
            <person name="Saif S."/>
            <person name="Shenoy N."/>
            <person name="Sisk P."/>
            <person name="Stolte C."/>
            <person name="Sykes S."/>
            <person name="Walk T."/>
            <person name="White J."/>
            <person name="Yandava C."/>
            <person name="Burger G."/>
            <person name="Gray M.W."/>
            <person name="Holland P.W.H."/>
            <person name="King N."/>
            <person name="Lang F.B.F."/>
            <person name="Roger A.J."/>
            <person name="Ruiz-Trillo I."/>
            <person name="Lander E."/>
            <person name="Nusbaum C."/>
        </authorList>
    </citation>
    <scope>NUCLEOTIDE SEQUENCE [LARGE SCALE GENOMIC DNA]</scope>
    <source>
        <strain evidence="4">ATCC 38327</strain>
    </source>
</reference>
<evidence type="ECO:0000256" key="2">
    <source>
        <dbReference type="SAM" id="SignalP"/>
    </source>
</evidence>